<dbReference type="Pfam" id="PF05047">
    <property type="entry name" value="L51_S25_CI-B8"/>
    <property type="match status" value="1"/>
</dbReference>
<proteinExistence type="inferred from homology"/>
<comment type="similarity">
    <text evidence="3">Belongs to the complex I NDUFA2 subunit family.</text>
</comment>
<evidence type="ECO:0000256" key="5">
    <source>
        <dbReference type="ARBA" id="ARBA00022448"/>
    </source>
</evidence>
<organism evidence="14 15">
    <name type="scientific">Diploscapter pachys</name>
    <dbReference type="NCBI Taxonomy" id="2018661"/>
    <lineage>
        <taxon>Eukaryota</taxon>
        <taxon>Metazoa</taxon>
        <taxon>Ecdysozoa</taxon>
        <taxon>Nematoda</taxon>
        <taxon>Chromadorea</taxon>
        <taxon>Rhabditida</taxon>
        <taxon>Rhabditina</taxon>
        <taxon>Rhabditomorpha</taxon>
        <taxon>Rhabditoidea</taxon>
        <taxon>Rhabditidae</taxon>
        <taxon>Diploscapter</taxon>
    </lineage>
</organism>
<dbReference type="STRING" id="2018661.A0A2A2LHP0"/>
<keyword evidence="5" id="KW-0813">Transport</keyword>
<evidence type="ECO:0000256" key="2">
    <source>
        <dbReference type="ARBA" id="ARBA00004443"/>
    </source>
</evidence>
<evidence type="ECO:0000256" key="12">
    <source>
        <dbReference type="ARBA" id="ARBA00032513"/>
    </source>
</evidence>
<evidence type="ECO:0000256" key="9">
    <source>
        <dbReference type="ARBA" id="ARBA00023128"/>
    </source>
</evidence>
<dbReference type="OrthoDB" id="10250268at2759"/>
<dbReference type="PANTHER" id="PTHR12878:SF0">
    <property type="entry name" value="NADH DEHYDROGENASE [UBIQUINONE] 1 ALPHA SUBCOMPLEX SUBUNIT 2"/>
    <property type="match status" value="1"/>
</dbReference>
<evidence type="ECO:0000313" key="15">
    <source>
        <dbReference type="Proteomes" id="UP000218231"/>
    </source>
</evidence>
<evidence type="ECO:0000256" key="10">
    <source>
        <dbReference type="ARBA" id="ARBA00023136"/>
    </source>
</evidence>
<name>A0A2A2LHP0_9BILA</name>
<protein>
    <recommendedName>
        <fullName evidence="4">NADH dehydrogenase [ubiquinone] 1 alpha subcomplex subunit 2</fullName>
    </recommendedName>
    <alternativeName>
        <fullName evidence="11">Complex I-B8</fullName>
    </alternativeName>
    <alternativeName>
        <fullName evidence="12">NADH-ubiquinone oxidoreductase B8 subunit</fullName>
    </alternativeName>
</protein>
<comment type="function">
    <text evidence="1">Accessory subunit of the mitochondrial membrane respiratory chain NADH dehydrogenase (Complex I), that is believed not to be involved in catalysis. Complex I functions in the transfer of electrons from NADH to the respiratory chain. The immediate electron acceptor for the enzyme is believed to be ubiquinone.</text>
</comment>
<dbReference type="InterPro" id="IPR016464">
    <property type="entry name" value="NADH_Ub_cplx-1_asu_su-2"/>
</dbReference>
<dbReference type="Gene3D" id="3.40.30.10">
    <property type="entry name" value="Glutaredoxin"/>
    <property type="match status" value="1"/>
</dbReference>
<gene>
    <name evidence="14" type="ORF">WR25_08254</name>
</gene>
<keyword evidence="9" id="KW-0496">Mitochondrion</keyword>
<comment type="caution">
    <text evidence="14">The sequence shown here is derived from an EMBL/GenBank/DDBJ whole genome shotgun (WGS) entry which is preliminary data.</text>
</comment>
<evidence type="ECO:0000256" key="1">
    <source>
        <dbReference type="ARBA" id="ARBA00003195"/>
    </source>
</evidence>
<keyword evidence="6" id="KW-0679">Respiratory chain</keyword>
<dbReference type="SUPFAM" id="SSF52833">
    <property type="entry name" value="Thioredoxin-like"/>
    <property type="match status" value="1"/>
</dbReference>
<dbReference type="SMART" id="SM00916">
    <property type="entry name" value="L51_S25_CI-B8"/>
    <property type="match status" value="1"/>
</dbReference>
<dbReference type="PANTHER" id="PTHR12878">
    <property type="entry name" value="NADH-UBIQUINONE OXIDOREDUCTASE B8 SUBUNIT"/>
    <property type="match status" value="1"/>
</dbReference>
<dbReference type="Proteomes" id="UP000218231">
    <property type="component" value="Unassembled WGS sequence"/>
</dbReference>
<comment type="subcellular location">
    <subcellularLocation>
        <location evidence="2">Mitochondrion inner membrane</location>
        <topology evidence="2">Peripheral membrane protein</topology>
        <orientation evidence="2">Matrix side</orientation>
    </subcellularLocation>
</comment>
<evidence type="ECO:0000256" key="6">
    <source>
        <dbReference type="ARBA" id="ARBA00022660"/>
    </source>
</evidence>
<reference evidence="14 15" key="1">
    <citation type="journal article" date="2017" name="Curr. Biol.">
        <title>Genome architecture and evolution of a unichromosomal asexual nematode.</title>
        <authorList>
            <person name="Fradin H."/>
            <person name="Zegar C."/>
            <person name="Gutwein M."/>
            <person name="Lucas J."/>
            <person name="Kovtun M."/>
            <person name="Corcoran D."/>
            <person name="Baugh L.R."/>
            <person name="Kiontke K."/>
            <person name="Gunsalus K."/>
            <person name="Fitch D.H."/>
            <person name="Piano F."/>
        </authorList>
    </citation>
    <scope>NUCLEOTIDE SEQUENCE [LARGE SCALE GENOMIC DNA]</scope>
    <source>
        <strain evidence="14">PF1309</strain>
    </source>
</reference>
<evidence type="ECO:0000259" key="13">
    <source>
        <dbReference type="SMART" id="SM00916"/>
    </source>
</evidence>
<dbReference type="GO" id="GO:0005743">
    <property type="term" value="C:mitochondrial inner membrane"/>
    <property type="evidence" value="ECO:0007669"/>
    <property type="project" value="UniProtKB-SubCell"/>
</dbReference>
<dbReference type="InterPro" id="IPR036249">
    <property type="entry name" value="Thioredoxin-like_sf"/>
</dbReference>
<sequence>MSSQTIRLAGTALRELRVHFCQLSPASAGVRDFIANDYVPLKKANPDVPILIREASGIVPRIWARYEHGVEKNVEVLDYSREKVTDAIRQLANAK</sequence>
<dbReference type="InterPro" id="IPR007741">
    <property type="entry name" value="Ribosomal_mL43/mS25/NADH_DH"/>
</dbReference>
<evidence type="ECO:0000313" key="14">
    <source>
        <dbReference type="EMBL" id="PAV85645.1"/>
    </source>
</evidence>
<evidence type="ECO:0000256" key="7">
    <source>
        <dbReference type="ARBA" id="ARBA00022792"/>
    </source>
</evidence>
<keyword evidence="8" id="KW-0249">Electron transport</keyword>
<evidence type="ECO:0000256" key="11">
    <source>
        <dbReference type="ARBA" id="ARBA00031441"/>
    </source>
</evidence>
<evidence type="ECO:0000256" key="4">
    <source>
        <dbReference type="ARBA" id="ARBA00016394"/>
    </source>
</evidence>
<keyword evidence="7" id="KW-0999">Mitochondrion inner membrane</keyword>
<accession>A0A2A2LHP0</accession>
<evidence type="ECO:0000256" key="3">
    <source>
        <dbReference type="ARBA" id="ARBA00008939"/>
    </source>
</evidence>
<evidence type="ECO:0000256" key="8">
    <source>
        <dbReference type="ARBA" id="ARBA00022982"/>
    </source>
</evidence>
<dbReference type="EMBL" id="LIAE01006751">
    <property type="protein sequence ID" value="PAV85645.1"/>
    <property type="molecule type" value="Genomic_DNA"/>
</dbReference>
<keyword evidence="10" id="KW-0472">Membrane</keyword>
<dbReference type="AlphaFoldDB" id="A0A2A2LHP0"/>
<feature type="domain" description="Ribosomal protein/NADH dehydrogenase" evidence="13">
    <location>
        <begin position="22"/>
        <end position="95"/>
    </location>
</feature>
<keyword evidence="15" id="KW-1185">Reference proteome</keyword>
<dbReference type="PIRSF" id="PIRSF005822">
    <property type="entry name" value="NDUA2"/>
    <property type="match status" value="1"/>
</dbReference>